<organism evidence="3 4">
    <name type="scientific">Kaustia mangrovi</name>
    <dbReference type="NCBI Taxonomy" id="2593653"/>
    <lineage>
        <taxon>Bacteria</taxon>
        <taxon>Pseudomonadati</taxon>
        <taxon>Pseudomonadota</taxon>
        <taxon>Alphaproteobacteria</taxon>
        <taxon>Hyphomicrobiales</taxon>
        <taxon>Parvibaculaceae</taxon>
        <taxon>Kaustia</taxon>
    </lineage>
</organism>
<keyword evidence="1" id="KW-0175">Coiled coil</keyword>
<dbReference type="PANTHER" id="PTHR30438:SF2">
    <property type="entry name" value="MEMBRANE PROTEIN"/>
    <property type="match status" value="1"/>
</dbReference>
<dbReference type="Gene3D" id="2.40.50.100">
    <property type="match status" value="1"/>
</dbReference>
<dbReference type="RefSeq" id="WP_213161964.1">
    <property type="nucleotide sequence ID" value="NZ_CP058214.1"/>
</dbReference>
<dbReference type="AlphaFoldDB" id="A0A7S8HDA2"/>
<proteinExistence type="predicted"/>
<gene>
    <name evidence="3" type="ORF">HW532_18930</name>
</gene>
<dbReference type="KEGG" id="kmn:HW532_18930"/>
<dbReference type="SUPFAM" id="SSF51230">
    <property type="entry name" value="Single hybrid motif"/>
    <property type="match status" value="1"/>
</dbReference>
<feature type="domain" description="CzcB-like barrel-sandwich hybrid" evidence="2">
    <location>
        <begin position="48"/>
        <end position="216"/>
    </location>
</feature>
<feature type="coiled-coil region" evidence="1">
    <location>
        <begin position="80"/>
        <end position="128"/>
    </location>
</feature>
<protein>
    <submittedName>
        <fullName evidence="3">HlyD family efflux transporter periplasmic adaptor subunit</fullName>
    </submittedName>
</protein>
<dbReference type="PANTHER" id="PTHR30438">
    <property type="entry name" value="36 KDA ANTIGEN-RELATED"/>
    <property type="match status" value="1"/>
</dbReference>
<keyword evidence="4" id="KW-1185">Reference proteome</keyword>
<name>A0A7S8HDA2_9HYPH</name>
<evidence type="ECO:0000313" key="4">
    <source>
        <dbReference type="Proteomes" id="UP000593594"/>
    </source>
</evidence>
<reference evidence="3 4" key="1">
    <citation type="submission" date="2020-06" db="EMBL/GenBank/DDBJ databases">
        <title>Genome sequence of 2 isolates from Red Sea Mangroves.</title>
        <authorList>
            <person name="Sefrji F."/>
            <person name="Michoud G."/>
            <person name="Merlino G."/>
            <person name="Daffonchio D."/>
        </authorList>
    </citation>
    <scope>NUCLEOTIDE SEQUENCE [LARGE SCALE GENOMIC DNA]</scope>
    <source>
        <strain evidence="3 4">R1DC25</strain>
    </source>
</reference>
<dbReference type="Gene3D" id="1.10.287.470">
    <property type="entry name" value="Helix hairpin bin"/>
    <property type="match status" value="1"/>
</dbReference>
<dbReference type="InterPro" id="IPR011053">
    <property type="entry name" value="Single_hybrid_motif"/>
</dbReference>
<dbReference type="EMBL" id="CP058214">
    <property type="protein sequence ID" value="QPC44592.1"/>
    <property type="molecule type" value="Genomic_DNA"/>
</dbReference>
<dbReference type="Pfam" id="PF25973">
    <property type="entry name" value="BSH_CzcB"/>
    <property type="match status" value="1"/>
</dbReference>
<dbReference type="Proteomes" id="UP000593594">
    <property type="component" value="Chromosome"/>
</dbReference>
<accession>A0A7S8HDA2</accession>
<evidence type="ECO:0000256" key="1">
    <source>
        <dbReference type="SAM" id="Coils"/>
    </source>
</evidence>
<evidence type="ECO:0000313" key="3">
    <source>
        <dbReference type="EMBL" id="QPC44592.1"/>
    </source>
</evidence>
<dbReference type="SUPFAM" id="SSF111369">
    <property type="entry name" value="HlyD-like secretion proteins"/>
    <property type="match status" value="1"/>
</dbReference>
<dbReference type="InterPro" id="IPR058647">
    <property type="entry name" value="BSH_CzcB-like"/>
</dbReference>
<dbReference type="Gene3D" id="2.40.30.170">
    <property type="match status" value="1"/>
</dbReference>
<sequence>MVARYKWLIAAALVALAAAGAYYWYTVLASRLPDGIAESNGRIEAEQVDIASKQAGRVIEILVDEGDMVEAGEVVARMQSDEVAAQLRAAEAQLRESRQARREAEATLAQQKSQLDLAEREYERARRLHEQGYATTELLDQQQSRLTTARALVDATQASIDRAEATIAASQATVDRLKTLMDDTVLKAPRSGRVQYRLVQPGEVVAAGARILTILDLGDVYMTIYLPARYAGRLAIGAEARLVLDPIPDYVVPATVSFVAAEAQFTPKAVETADERDNLSFRVKLQVPVEILRKYRDKVKTGVRGLGYVRVDEATEWPSWLAVTLP</sequence>
<dbReference type="GO" id="GO:0005886">
    <property type="term" value="C:plasma membrane"/>
    <property type="evidence" value="ECO:0007669"/>
    <property type="project" value="TreeGrafter"/>
</dbReference>
<evidence type="ECO:0000259" key="2">
    <source>
        <dbReference type="Pfam" id="PF25973"/>
    </source>
</evidence>